<feature type="domain" description="ABC transporter" evidence="3">
    <location>
        <begin position="1"/>
        <end position="229"/>
    </location>
</feature>
<dbReference type="SMART" id="SM00382">
    <property type="entry name" value="AAA"/>
    <property type="match status" value="1"/>
</dbReference>
<dbReference type="OrthoDB" id="9804819at2"/>
<evidence type="ECO:0000259" key="3">
    <source>
        <dbReference type="PROSITE" id="PS50893"/>
    </source>
</evidence>
<dbReference type="PANTHER" id="PTHR43158:SF5">
    <property type="entry name" value="ABC TRANSPORTER, ATP-BINDING PROTEIN"/>
    <property type="match status" value="1"/>
</dbReference>
<dbReference type="Gene3D" id="3.40.50.300">
    <property type="entry name" value="P-loop containing nucleotide triphosphate hydrolases"/>
    <property type="match status" value="1"/>
</dbReference>
<sequence length="272" mass="29963">MTAPTIVHANVSKTFKAPVLDQAEFSLKDGLIYGLVGRNGTGKTTLLSILAGQQRYEGSLTVFGQDPWDNRATMDRTVFTGVDTPYPPMWNFGGILDVASKRYPRWDAGSMSRLVEAFGLPLDVRFDKASRGQRSMLAITVALAAHAELTLLDEPYLGLDAQNREIFYRELMAAHEAHPRTWVLATHNLEESAKLIDDFLILRDHRITQRSAEELEDAYVVVDNAPELAGRALHVEQALGRTRVVVPRALADGTPLPLDRAVALLTGGESDV</sequence>
<accession>A0A4P7QIB8</accession>
<dbReference type="PANTHER" id="PTHR43158">
    <property type="entry name" value="SKFA PEPTIDE EXPORT ATP-BINDING PROTEIN SKFE"/>
    <property type="match status" value="1"/>
</dbReference>
<dbReference type="InterPro" id="IPR003439">
    <property type="entry name" value="ABC_transporter-like_ATP-bd"/>
</dbReference>
<dbReference type="EMBL" id="CP039247">
    <property type="protein sequence ID" value="QCB29415.1"/>
    <property type="molecule type" value="Genomic_DNA"/>
</dbReference>
<organism evidence="4 5">
    <name type="scientific">Corynebacterium endometrii</name>
    <dbReference type="NCBI Taxonomy" id="2488819"/>
    <lineage>
        <taxon>Bacteria</taxon>
        <taxon>Bacillati</taxon>
        <taxon>Actinomycetota</taxon>
        <taxon>Actinomycetes</taxon>
        <taxon>Mycobacteriales</taxon>
        <taxon>Corynebacteriaceae</taxon>
        <taxon>Corynebacterium</taxon>
    </lineage>
</organism>
<evidence type="ECO:0000256" key="1">
    <source>
        <dbReference type="ARBA" id="ARBA00022741"/>
    </source>
</evidence>
<proteinExistence type="predicted"/>
<evidence type="ECO:0000313" key="5">
    <source>
        <dbReference type="Proteomes" id="UP000296352"/>
    </source>
</evidence>
<name>A0A4P7QIB8_9CORY</name>
<dbReference type="KEGG" id="cee:CENDO_10825"/>
<reference evidence="4 5" key="1">
    <citation type="submission" date="2019-04" db="EMBL/GenBank/DDBJ databases">
        <title>Corynebacterium endometrii sp. nov., isolated from the uterus of a cow with endometritis.</title>
        <authorList>
            <person name="Ballas P."/>
            <person name="Ruckert C."/>
            <person name="Wagener K."/>
            <person name="Drillich M."/>
            <person name="Kaempfer P."/>
            <person name="Busse H.-J."/>
            <person name="Ehling-Schulz M."/>
        </authorList>
    </citation>
    <scope>NUCLEOTIDE SEQUENCE [LARGE SCALE GENOMIC DNA]</scope>
    <source>
        <strain evidence="4 5">LMM-1653</strain>
    </source>
</reference>
<dbReference type="Pfam" id="PF00005">
    <property type="entry name" value="ABC_tran"/>
    <property type="match status" value="1"/>
</dbReference>
<dbReference type="Proteomes" id="UP000296352">
    <property type="component" value="Chromosome"/>
</dbReference>
<dbReference type="SUPFAM" id="SSF52540">
    <property type="entry name" value="P-loop containing nucleoside triphosphate hydrolases"/>
    <property type="match status" value="1"/>
</dbReference>
<keyword evidence="2 4" id="KW-0067">ATP-binding</keyword>
<keyword evidence="5" id="KW-1185">Reference proteome</keyword>
<dbReference type="AlphaFoldDB" id="A0A4P7QIB8"/>
<protein>
    <submittedName>
        <fullName evidence="4">ABC transporter ATP-binding protein YtrB</fullName>
    </submittedName>
</protein>
<dbReference type="GO" id="GO:0005524">
    <property type="term" value="F:ATP binding"/>
    <property type="evidence" value="ECO:0007669"/>
    <property type="project" value="UniProtKB-KW"/>
</dbReference>
<gene>
    <name evidence="4" type="primary">ytrB</name>
    <name evidence="4" type="ORF">CENDO_10825</name>
</gene>
<dbReference type="RefSeq" id="WP_136142002.1">
    <property type="nucleotide sequence ID" value="NZ_CP039247.1"/>
</dbReference>
<dbReference type="GO" id="GO:0016887">
    <property type="term" value="F:ATP hydrolysis activity"/>
    <property type="evidence" value="ECO:0007669"/>
    <property type="project" value="InterPro"/>
</dbReference>
<dbReference type="PROSITE" id="PS50893">
    <property type="entry name" value="ABC_TRANSPORTER_2"/>
    <property type="match status" value="1"/>
</dbReference>
<dbReference type="InterPro" id="IPR027417">
    <property type="entry name" value="P-loop_NTPase"/>
</dbReference>
<dbReference type="InterPro" id="IPR003593">
    <property type="entry name" value="AAA+_ATPase"/>
</dbReference>
<keyword evidence="1" id="KW-0547">Nucleotide-binding</keyword>
<evidence type="ECO:0000313" key="4">
    <source>
        <dbReference type="EMBL" id="QCB29415.1"/>
    </source>
</evidence>
<evidence type="ECO:0000256" key="2">
    <source>
        <dbReference type="ARBA" id="ARBA00022840"/>
    </source>
</evidence>